<dbReference type="Proteomes" id="UP000575898">
    <property type="component" value="Unassembled WGS sequence"/>
</dbReference>
<evidence type="ECO:0000313" key="4">
    <source>
        <dbReference type="Proteomes" id="UP000575898"/>
    </source>
</evidence>
<dbReference type="RefSeq" id="WP_184039010.1">
    <property type="nucleotide sequence ID" value="NZ_JACHHY010000012.1"/>
</dbReference>
<dbReference type="EMBL" id="JACHHY010000012">
    <property type="protein sequence ID" value="MBB5018959.1"/>
    <property type="molecule type" value="Genomic_DNA"/>
</dbReference>
<dbReference type="InterPro" id="IPR004919">
    <property type="entry name" value="GmrSD_N"/>
</dbReference>
<evidence type="ECO:0000256" key="1">
    <source>
        <dbReference type="SAM" id="MobiDB-lite"/>
    </source>
</evidence>
<dbReference type="Pfam" id="PF03235">
    <property type="entry name" value="GmrSD_N"/>
    <property type="match status" value="1"/>
</dbReference>
<organism evidence="3 4">
    <name type="scientific">Chitinivorax tropicus</name>
    <dbReference type="NCBI Taxonomy" id="714531"/>
    <lineage>
        <taxon>Bacteria</taxon>
        <taxon>Pseudomonadati</taxon>
        <taxon>Pseudomonadota</taxon>
        <taxon>Betaproteobacteria</taxon>
        <taxon>Chitinivorax</taxon>
    </lineage>
</organism>
<feature type="domain" description="GmrSD restriction endonucleases N-terminal" evidence="2">
    <location>
        <begin position="20"/>
        <end position="252"/>
    </location>
</feature>
<protein>
    <recommendedName>
        <fullName evidence="2">GmrSD restriction endonucleases N-terminal domain-containing protein</fullName>
    </recommendedName>
</protein>
<sequence>MSTFDSTKRLLPEILAEIVKAKIQLPDFQRGWVWDDQHIRSLLVSIARSFPVGAVMLLETGGEAKFQVRPVEGIAPPPGSSDAELLILDGQQRLTTLTQVLATKEAVKTRTEKGKPIRRHYYWNVEVALEGGDRLEDAIEAIEEDKIKRSNFGRQIDLDLSTTQKECEQLYFPCDQILNSDAWEEALQEYAPEKFGLYMQFRRQVLNAFRNYQLPVIQLGKATTKEAVCLVFEKVNTGGVPLNVFELVTATYAADGFNLRDDWHGNATRNISGRYQRLCKEALLSQVESTDFLQAVSMLHTLELRRADVASGKTGKSVQPVSAKRVSILAMPLSAYAKWADEVEAGFLLAAKFLRKECVKTPRELPYRTQLAPLASVLAHLRERWLEPRIYQKLSHWYWSGVLGELYGSAIETRIANDVEDLLQWIESDAATPRTIADAAFSPDRLDTMTSRLSAAYKGLNVLVLREGAQDFFWKAKIQELDDEELALDIHHIFPQDWCEKNGIKRSVYNTVVNKTPISYKANRMIGGHAPSIYLSKLQAHTQVQLADAPMNAIVGSHLIDTTALRADDFEGFYKARKAALVKLVERAMGKAAAVGTGGPELGEAEEDDSDQQEVISPVA</sequence>
<dbReference type="AlphaFoldDB" id="A0A840MPE3"/>
<accession>A0A840MPE3</accession>
<reference evidence="3 4" key="1">
    <citation type="submission" date="2020-08" db="EMBL/GenBank/DDBJ databases">
        <title>Genomic Encyclopedia of Type Strains, Phase IV (KMG-IV): sequencing the most valuable type-strain genomes for metagenomic binning, comparative biology and taxonomic classification.</title>
        <authorList>
            <person name="Goeker M."/>
        </authorList>
    </citation>
    <scope>NUCLEOTIDE SEQUENCE [LARGE SCALE GENOMIC DNA]</scope>
    <source>
        <strain evidence="3 4">DSM 27165</strain>
    </source>
</reference>
<evidence type="ECO:0000313" key="3">
    <source>
        <dbReference type="EMBL" id="MBB5018959.1"/>
    </source>
</evidence>
<keyword evidence="4" id="KW-1185">Reference proteome</keyword>
<name>A0A840MPE3_9PROT</name>
<dbReference type="PANTHER" id="PTHR37292">
    <property type="entry name" value="VNG6097C"/>
    <property type="match status" value="1"/>
</dbReference>
<evidence type="ECO:0000259" key="2">
    <source>
        <dbReference type="Pfam" id="PF03235"/>
    </source>
</evidence>
<dbReference type="PANTHER" id="PTHR37292:SF2">
    <property type="entry name" value="DUF262 DOMAIN-CONTAINING PROTEIN"/>
    <property type="match status" value="1"/>
</dbReference>
<proteinExistence type="predicted"/>
<feature type="region of interest" description="Disordered" evidence="1">
    <location>
        <begin position="595"/>
        <end position="620"/>
    </location>
</feature>
<feature type="compositionally biased region" description="Acidic residues" evidence="1">
    <location>
        <begin position="603"/>
        <end position="612"/>
    </location>
</feature>
<gene>
    <name evidence="3" type="ORF">HNQ59_002256</name>
</gene>
<comment type="caution">
    <text evidence="3">The sequence shown here is derived from an EMBL/GenBank/DDBJ whole genome shotgun (WGS) entry which is preliminary data.</text>
</comment>